<evidence type="ECO:0000259" key="1">
    <source>
        <dbReference type="Pfam" id="PF23658"/>
    </source>
</evidence>
<evidence type="ECO:0000313" key="3">
    <source>
        <dbReference type="Proteomes" id="UP000184330"/>
    </source>
</evidence>
<feature type="domain" description="CPAF-like PDZ" evidence="1">
    <location>
        <begin position="78"/>
        <end position="197"/>
    </location>
</feature>
<dbReference type="STRING" id="576137.A0A1L7WSU9"/>
<dbReference type="PANTHER" id="PTHR37049">
    <property type="entry name" value="PEPTIDASE S41 FAMILY PROTEIN"/>
    <property type="match status" value="1"/>
</dbReference>
<name>A0A1L7WSU9_9HELO</name>
<organism evidence="2 3">
    <name type="scientific">Phialocephala subalpina</name>
    <dbReference type="NCBI Taxonomy" id="576137"/>
    <lineage>
        <taxon>Eukaryota</taxon>
        <taxon>Fungi</taxon>
        <taxon>Dikarya</taxon>
        <taxon>Ascomycota</taxon>
        <taxon>Pezizomycotina</taxon>
        <taxon>Leotiomycetes</taxon>
        <taxon>Helotiales</taxon>
        <taxon>Mollisiaceae</taxon>
        <taxon>Phialocephala</taxon>
        <taxon>Phialocephala fortinii species complex</taxon>
    </lineage>
</organism>
<dbReference type="Proteomes" id="UP000184330">
    <property type="component" value="Unassembled WGS sequence"/>
</dbReference>
<dbReference type="InterPro" id="IPR056186">
    <property type="entry name" value="PDZ_CPAF-rel"/>
</dbReference>
<dbReference type="PANTHER" id="PTHR37049:SF5">
    <property type="entry name" value="TAIL SPECIFIC PROTEASE DOMAIN-CONTAINING PROTEIN"/>
    <property type="match status" value="1"/>
</dbReference>
<dbReference type="InterPro" id="IPR052766">
    <property type="entry name" value="S41A_metabolite_peptidase"/>
</dbReference>
<keyword evidence="3" id="KW-1185">Reference proteome</keyword>
<dbReference type="OrthoDB" id="3534988at2759"/>
<dbReference type="AlphaFoldDB" id="A0A1L7WSU9"/>
<reference evidence="2 3" key="1">
    <citation type="submission" date="2016-03" db="EMBL/GenBank/DDBJ databases">
        <authorList>
            <person name="Ploux O."/>
        </authorList>
    </citation>
    <scope>NUCLEOTIDE SEQUENCE [LARGE SCALE GENOMIC DNA]</scope>
    <source>
        <strain evidence="2 3">UAMH 11012</strain>
    </source>
</reference>
<accession>A0A1L7WSU9</accession>
<dbReference type="EMBL" id="FJOG01000007">
    <property type="protein sequence ID" value="CZR55849.1"/>
    <property type="molecule type" value="Genomic_DNA"/>
</dbReference>
<gene>
    <name evidence="2" type="ORF">PAC_05737</name>
</gene>
<protein>
    <recommendedName>
        <fullName evidence="1">CPAF-like PDZ domain-containing protein</fullName>
    </recommendedName>
</protein>
<dbReference type="Pfam" id="PF23658">
    <property type="entry name" value="PDZ_CPAF_rel"/>
    <property type="match status" value="1"/>
</dbReference>
<sequence>MPHFRAHQRKCSDRTRRVVQTVPGILELLGFAQESSVVVEDSSSNNQYEFELAIQDLLHRAHEGHLSLSTPAYTAFAFAGPWEFVAISSNGTALPEIYDVLPSELEGGDWEPSPITQVNGQSAEEYFTNYARSYAPGLIEPNADWNGVLANAVHTDGGAPSSPIRLSVNYSGSDFMNLTFSNNSSASGIWSTTTQYNCTSVETSDDFYDLVIAPQEITTSSGSGKSSLGPTNITETLPELGLPYPSLVVVQQGLGYGGFVSGYFLNESSIAVLSITSFLMRGPLAQSFIDLQGNGGGTVILGVDLFKQLFPAIEPYVGSRMRAHSSWISWEILSNIEIRNNLADYGFIIRHWWIWVDKISLVGQTVTILRAKWRFLRQHRELPLSISFHTLTFSGTLQLQRRRHHPPTIRKRHHHVSGYANESDIAPRYFAPQDILLLTGGSCASTYAAFIEQMRTQASVRTVVVCGLPSIGPMQAVAGTKSALRYDAAAISSIAAYSLLLNSSIEFESLPSIFAPPMNIDLSTVAFNFRGQVRVEEQGVPLQMVYELEDCRIWYTSEMVVDYRMLWQMATNALWEDRSLCV</sequence>
<evidence type="ECO:0000313" key="2">
    <source>
        <dbReference type="EMBL" id="CZR55849.1"/>
    </source>
</evidence>
<proteinExistence type="predicted"/>